<dbReference type="PROSITE" id="PS50913">
    <property type="entry name" value="GRIP"/>
    <property type="match status" value="1"/>
</dbReference>
<evidence type="ECO:0000256" key="1">
    <source>
        <dbReference type="ARBA" id="ARBA00004555"/>
    </source>
</evidence>
<dbReference type="GO" id="GO:0007030">
    <property type="term" value="P:Golgi organization"/>
    <property type="evidence" value="ECO:0007669"/>
    <property type="project" value="TreeGrafter"/>
</dbReference>
<reference evidence="8" key="1">
    <citation type="submission" date="2025-08" db="UniProtKB">
        <authorList>
            <consortium name="RefSeq"/>
        </authorList>
    </citation>
    <scope>IDENTIFICATION</scope>
</reference>
<feature type="coiled-coil region" evidence="4">
    <location>
        <begin position="669"/>
        <end position="717"/>
    </location>
</feature>
<proteinExistence type="predicted"/>
<name>A0AAJ6YM08_9HYME</name>
<dbReference type="PANTHER" id="PTHR18921:SF2">
    <property type="entry name" value="THYROID RECEPTOR-INTERACTING PROTEIN 11"/>
    <property type="match status" value="1"/>
</dbReference>
<feature type="region of interest" description="Disordered" evidence="5">
    <location>
        <begin position="1243"/>
        <end position="1275"/>
    </location>
</feature>
<dbReference type="GO" id="GO:0006888">
    <property type="term" value="P:endoplasmic reticulum to Golgi vesicle-mediated transport"/>
    <property type="evidence" value="ECO:0007669"/>
    <property type="project" value="TreeGrafter"/>
</dbReference>
<dbReference type="GO" id="GO:0005794">
    <property type="term" value="C:Golgi apparatus"/>
    <property type="evidence" value="ECO:0007669"/>
    <property type="project" value="UniProtKB-SubCell"/>
</dbReference>
<feature type="coiled-coil region" evidence="4">
    <location>
        <begin position="408"/>
        <end position="473"/>
    </location>
</feature>
<gene>
    <name evidence="8" type="primary">LOC105364317</name>
</gene>
<dbReference type="RefSeq" id="XP_011500517.1">
    <property type="nucleotide sequence ID" value="XM_011502215.1"/>
</dbReference>
<feature type="coiled-coil region" evidence="4">
    <location>
        <begin position="1083"/>
        <end position="1155"/>
    </location>
</feature>
<dbReference type="InterPro" id="IPR019459">
    <property type="entry name" value="GRAB"/>
</dbReference>
<dbReference type="Pfam" id="PF10375">
    <property type="entry name" value="GRAB"/>
    <property type="match status" value="1"/>
</dbReference>
<feature type="region of interest" description="Disordered" evidence="5">
    <location>
        <begin position="150"/>
        <end position="200"/>
    </location>
</feature>
<feature type="compositionally biased region" description="Basic and acidic residues" evidence="5">
    <location>
        <begin position="151"/>
        <end position="174"/>
    </location>
</feature>
<feature type="coiled-coil region" evidence="4">
    <location>
        <begin position="213"/>
        <end position="314"/>
    </location>
</feature>
<dbReference type="KEGG" id="csol:105364317"/>
<evidence type="ECO:0000313" key="8">
    <source>
        <dbReference type="RefSeq" id="XP_011500517.1"/>
    </source>
</evidence>
<dbReference type="Proteomes" id="UP000695007">
    <property type="component" value="Unplaced"/>
</dbReference>
<keyword evidence="2" id="KW-0333">Golgi apparatus</keyword>
<feature type="coiled-coil region" evidence="4">
    <location>
        <begin position="955"/>
        <end position="982"/>
    </location>
</feature>
<dbReference type="GO" id="GO:0031267">
    <property type="term" value="F:small GTPase binding"/>
    <property type="evidence" value="ECO:0007669"/>
    <property type="project" value="TreeGrafter"/>
</dbReference>
<feature type="domain" description="GRIP" evidence="6">
    <location>
        <begin position="1155"/>
        <end position="1204"/>
    </location>
</feature>
<feature type="compositionally biased region" description="Polar residues" evidence="5">
    <location>
        <begin position="84"/>
        <end position="93"/>
    </location>
</feature>
<evidence type="ECO:0000256" key="4">
    <source>
        <dbReference type="SAM" id="Coils"/>
    </source>
</evidence>
<evidence type="ECO:0000259" key="6">
    <source>
        <dbReference type="PROSITE" id="PS50913"/>
    </source>
</evidence>
<keyword evidence="7" id="KW-1185">Reference proteome</keyword>
<dbReference type="GeneID" id="105364317"/>
<dbReference type="PANTHER" id="PTHR18921">
    <property type="entry name" value="MYOSIN HEAVY CHAIN - RELATED"/>
    <property type="match status" value="1"/>
</dbReference>
<feature type="compositionally biased region" description="Basic and acidic residues" evidence="5">
    <location>
        <begin position="186"/>
        <end position="200"/>
    </location>
</feature>
<accession>A0AAJ6YM08</accession>
<feature type="region of interest" description="Disordered" evidence="5">
    <location>
        <begin position="81"/>
        <end position="119"/>
    </location>
</feature>
<dbReference type="InterPro" id="IPR000237">
    <property type="entry name" value="GRIP_dom"/>
</dbReference>
<organism evidence="7 8">
    <name type="scientific">Ceratosolen solmsi marchali</name>
    <dbReference type="NCBI Taxonomy" id="326594"/>
    <lineage>
        <taxon>Eukaryota</taxon>
        <taxon>Metazoa</taxon>
        <taxon>Ecdysozoa</taxon>
        <taxon>Arthropoda</taxon>
        <taxon>Hexapoda</taxon>
        <taxon>Insecta</taxon>
        <taxon>Pterygota</taxon>
        <taxon>Neoptera</taxon>
        <taxon>Endopterygota</taxon>
        <taxon>Hymenoptera</taxon>
        <taxon>Apocrita</taxon>
        <taxon>Proctotrupomorpha</taxon>
        <taxon>Chalcidoidea</taxon>
        <taxon>Agaonidae</taxon>
        <taxon>Agaoninae</taxon>
        <taxon>Ceratosolen</taxon>
    </lineage>
</organism>
<feature type="coiled-coil region" evidence="4">
    <location>
        <begin position="818"/>
        <end position="901"/>
    </location>
</feature>
<keyword evidence="3 4" id="KW-0175">Coiled coil</keyword>
<protein>
    <submittedName>
        <fullName evidence="8">Thyroid receptor-interacting protein 11-like</fullName>
    </submittedName>
</protein>
<evidence type="ECO:0000256" key="3">
    <source>
        <dbReference type="ARBA" id="ARBA00023054"/>
    </source>
</evidence>
<comment type="subcellular location">
    <subcellularLocation>
        <location evidence="1">Golgi apparatus</location>
    </subcellularLocation>
</comment>
<feature type="compositionally biased region" description="Polar residues" evidence="5">
    <location>
        <begin position="175"/>
        <end position="185"/>
    </location>
</feature>
<evidence type="ECO:0000256" key="5">
    <source>
        <dbReference type="SAM" id="MobiDB-lite"/>
    </source>
</evidence>
<evidence type="ECO:0000313" key="7">
    <source>
        <dbReference type="Proteomes" id="UP000695007"/>
    </source>
</evidence>
<sequence length="1308" mass="149656">MSWLNDGLSPAILTHLKGQIKNFTQEVLSDGIISETDDRSNNLEQTNEECDRLQALLNSKDEIISVLRKQNSELQRDAHEFRTKANNSANNGSGLEEEENDGAFFWDPPPKNRDAKTQTKMLQEQLGQATLRIHELQLQLDSLRKLNSSNAKDDANFKDEGPSAEKSEALRAKQDLTNSVIQSNEKLSDGEKSDSEEFDERGKLHCTRDKMQMRAAQDRENELRLKIDELEAENENLSMSMEELDKQNAVNLERVLAIKEEIQRKHQSLQSAYECLYVEHNEALSKLDNLQYRKEEQEEELVKLQRSLIKETSDSIVQTAGLSKIDQGTEMYLNLEDKQTEVDLEVDQNLSIEAEIKKVVDILDNVSFKIASDNKSQSIFISLAKEFVDLKLRYEALECQFIKQNTELTEMQQVRKSMEMDRENMQEKIETSCTEMERTKDLPYQLKASEGRVFSLEKEIECLEERNRALHQSELDVYTRLDSVEIVSQESDNVDISKSVVRSEGKLISGEIKDTDDFLRADFDENTKLNYTIEILKSQLEESSKIIDIMEKMKLEIECANQQIDKAPIHSEMNNVSEITNSGGDTSEMKDTKDLLVTLMNLYEKIDSNIIRWKSIDTKCQKVIADVEERQEIISNENRTANNTTMYTDDYVSSLENEIKVLRDALPTIECLQEENKKANEEIERYCAREKLRDAEINAHKELIVKYQTELEQLKTVGDENQSLRLKLNKLSVEKCDAEVNTDSLETEDTRIDDPSLTHKEHLQLLSEMSEKSKEIESLRATVARDKESALMARETVENLSQLISSKDEEIIKINSSFNTLNNEREELIKLVQEKHNESLKYHSEIQRLTQLLHEQTTKLQKLNAENDASLATLQEKEEQLLWAQNELQVIKQRLQNIEKSNNYEDRCGIADHTLLSNQVSSLEEKNKVMEAAIIQDQANIRYLQMQLTESQSKEAIALKEVERLRNHLVEMEANYMEEALQSEEIQKKLESRLMQVEETLKNSSTMYTSASIRANQQVETLQQQLALIVQQRDDLQNKISFADDKVLSYTASLTNLQLVLEQFQRDKEKDIQIAKEKLHAQLQDSFKRQEDLSNEITNLRDQLTEAKECLCAASRLTDQLERKSERIEQLNQEVNRLTELVNTADQRIESANKSGEGKVDRSLVKNLLLGYISSPSNDKISVLRVFANVLDFNETERGNCGLNGATVKNGWFSAVTNNSPSTSNKGQDTSLSSAFVKFLESESQPKPQLPALPISNSAIGRPAHSRQHSSSSTQSTLLLSNVTLPTFPDFVPARNTGSILKEVLKDS</sequence>
<evidence type="ECO:0000256" key="2">
    <source>
        <dbReference type="ARBA" id="ARBA00023034"/>
    </source>
</evidence>